<evidence type="ECO:0000313" key="1">
    <source>
        <dbReference type="EMBL" id="KAB8076212.1"/>
    </source>
</evidence>
<dbReference type="EMBL" id="ML732184">
    <property type="protein sequence ID" value="KAB8076212.1"/>
    <property type="molecule type" value="Genomic_DNA"/>
</dbReference>
<protein>
    <submittedName>
        <fullName evidence="1">Uncharacterized protein</fullName>
    </submittedName>
</protein>
<sequence>MMALSAGSRFPFPWTSTWFSPVMGMESQRMTILNELSFWAMILAHRHAFFLLAGLASIKPLLSSTIRSPSLHCC</sequence>
<gene>
    <name evidence="1" type="ORF">BDV29DRAFT_170700</name>
</gene>
<accession>A0A5N5XA58</accession>
<dbReference type="AlphaFoldDB" id="A0A5N5XA58"/>
<name>A0A5N5XA58_9EURO</name>
<organism evidence="1 2">
    <name type="scientific">Aspergillus leporis</name>
    <dbReference type="NCBI Taxonomy" id="41062"/>
    <lineage>
        <taxon>Eukaryota</taxon>
        <taxon>Fungi</taxon>
        <taxon>Dikarya</taxon>
        <taxon>Ascomycota</taxon>
        <taxon>Pezizomycotina</taxon>
        <taxon>Eurotiomycetes</taxon>
        <taxon>Eurotiomycetidae</taxon>
        <taxon>Eurotiales</taxon>
        <taxon>Aspergillaceae</taxon>
        <taxon>Aspergillus</taxon>
        <taxon>Aspergillus subgen. Circumdati</taxon>
    </lineage>
</organism>
<proteinExistence type="predicted"/>
<keyword evidence="2" id="KW-1185">Reference proteome</keyword>
<reference evidence="1 2" key="1">
    <citation type="submission" date="2019-04" db="EMBL/GenBank/DDBJ databases">
        <title>Friends and foes A comparative genomics study of 23 Aspergillus species from section Flavi.</title>
        <authorList>
            <consortium name="DOE Joint Genome Institute"/>
            <person name="Kjaerbolling I."/>
            <person name="Vesth T."/>
            <person name="Frisvad J.C."/>
            <person name="Nybo J.L."/>
            <person name="Theobald S."/>
            <person name="Kildgaard S."/>
            <person name="Isbrandt T."/>
            <person name="Kuo A."/>
            <person name="Sato A."/>
            <person name="Lyhne E.K."/>
            <person name="Kogle M.E."/>
            <person name="Wiebenga A."/>
            <person name="Kun R.S."/>
            <person name="Lubbers R.J."/>
            <person name="Makela M.R."/>
            <person name="Barry K."/>
            <person name="Chovatia M."/>
            <person name="Clum A."/>
            <person name="Daum C."/>
            <person name="Haridas S."/>
            <person name="He G."/>
            <person name="LaButti K."/>
            <person name="Lipzen A."/>
            <person name="Mondo S."/>
            <person name="Riley R."/>
            <person name="Salamov A."/>
            <person name="Simmons B.A."/>
            <person name="Magnuson J.K."/>
            <person name="Henrissat B."/>
            <person name="Mortensen U.H."/>
            <person name="Larsen T.O."/>
            <person name="Devries R.P."/>
            <person name="Grigoriev I.V."/>
            <person name="Machida M."/>
            <person name="Baker S.E."/>
            <person name="Andersen M.R."/>
        </authorList>
    </citation>
    <scope>NUCLEOTIDE SEQUENCE [LARGE SCALE GENOMIC DNA]</scope>
    <source>
        <strain evidence="1 2">CBS 151.66</strain>
    </source>
</reference>
<evidence type="ECO:0000313" key="2">
    <source>
        <dbReference type="Proteomes" id="UP000326565"/>
    </source>
</evidence>
<dbReference type="Proteomes" id="UP000326565">
    <property type="component" value="Unassembled WGS sequence"/>
</dbReference>